<dbReference type="PRINTS" id="PR00069">
    <property type="entry name" value="ALDKETRDTASE"/>
</dbReference>
<dbReference type="GO" id="GO:0016491">
    <property type="term" value="F:oxidoreductase activity"/>
    <property type="evidence" value="ECO:0007669"/>
    <property type="project" value="UniProtKB-KW"/>
</dbReference>
<feature type="domain" description="NADP-dependent oxidoreductase" evidence="3">
    <location>
        <begin position="55"/>
        <end position="352"/>
    </location>
</feature>
<accession>A0A7S3UDK8</accession>
<dbReference type="Pfam" id="PF00248">
    <property type="entry name" value="Aldo_ket_red"/>
    <property type="match status" value="1"/>
</dbReference>
<dbReference type="CDD" id="cd19093">
    <property type="entry name" value="AKR_AtPLR-like"/>
    <property type="match status" value="1"/>
</dbReference>
<evidence type="ECO:0000259" key="3">
    <source>
        <dbReference type="Pfam" id="PF00248"/>
    </source>
</evidence>
<dbReference type="PANTHER" id="PTHR43625">
    <property type="entry name" value="AFLATOXIN B1 ALDEHYDE REDUCTASE"/>
    <property type="match status" value="1"/>
</dbReference>
<keyword evidence="1" id="KW-0560">Oxidoreductase</keyword>
<evidence type="ECO:0000256" key="1">
    <source>
        <dbReference type="ARBA" id="ARBA00023002"/>
    </source>
</evidence>
<evidence type="ECO:0000313" key="4">
    <source>
        <dbReference type="EMBL" id="CAE0608658.1"/>
    </source>
</evidence>
<dbReference type="GO" id="GO:0005737">
    <property type="term" value="C:cytoplasm"/>
    <property type="evidence" value="ECO:0007669"/>
    <property type="project" value="TreeGrafter"/>
</dbReference>
<dbReference type="InterPro" id="IPR020471">
    <property type="entry name" value="AKR"/>
</dbReference>
<dbReference type="InterPro" id="IPR036812">
    <property type="entry name" value="NAD(P)_OxRdtase_dom_sf"/>
</dbReference>
<gene>
    <name evidence="4" type="ORF">PSAL00342_LOCUS2477</name>
</gene>
<dbReference type="InterPro" id="IPR023210">
    <property type="entry name" value="NADP_OxRdtase_dom"/>
</dbReference>
<dbReference type="PANTHER" id="PTHR43625:SF88">
    <property type="entry name" value="OS07G0143000 PROTEIN"/>
    <property type="match status" value="1"/>
</dbReference>
<dbReference type="Gene3D" id="3.20.20.100">
    <property type="entry name" value="NADP-dependent oxidoreductase domain"/>
    <property type="match status" value="1"/>
</dbReference>
<dbReference type="InterPro" id="IPR050791">
    <property type="entry name" value="Aldo-Keto_reductase"/>
</dbReference>
<reference evidence="4" key="1">
    <citation type="submission" date="2021-01" db="EMBL/GenBank/DDBJ databases">
        <authorList>
            <person name="Corre E."/>
            <person name="Pelletier E."/>
            <person name="Niang G."/>
            <person name="Scheremetjew M."/>
            <person name="Finn R."/>
            <person name="Kale V."/>
            <person name="Holt S."/>
            <person name="Cochrane G."/>
            <person name="Meng A."/>
            <person name="Brown T."/>
            <person name="Cohen L."/>
        </authorList>
    </citation>
    <scope>NUCLEOTIDE SEQUENCE</scope>
    <source>
        <strain evidence="4">CCMP1897</strain>
    </source>
</reference>
<dbReference type="AlphaFoldDB" id="A0A7S3UDK8"/>
<feature type="compositionally biased region" description="Polar residues" evidence="2">
    <location>
        <begin position="26"/>
        <end position="37"/>
    </location>
</feature>
<name>A0A7S3UDK8_9CHLO</name>
<evidence type="ECO:0000256" key="2">
    <source>
        <dbReference type="SAM" id="MobiDB-lite"/>
    </source>
</evidence>
<dbReference type="EMBL" id="HBIS01002778">
    <property type="protein sequence ID" value="CAE0608658.1"/>
    <property type="molecule type" value="Transcribed_RNA"/>
</dbReference>
<proteinExistence type="predicted"/>
<feature type="region of interest" description="Disordered" evidence="2">
    <location>
        <begin position="1"/>
        <end position="37"/>
    </location>
</feature>
<dbReference type="SUPFAM" id="SSF51430">
    <property type="entry name" value="NAD(P)-linked oxidoreductase"/>
    <property type="match status" value="1"/>
</dbReference>
<organism evidence="4">
    <name type="scientific">Picocystis salinarum</name>
    <dbReference type="NCBI Taxonomy" id="88271"/>
    <lineage>
        <taxon>Eukaryota</taxon>
        <taxon>Viridiplantae</taxon>
        <taxon>Chlorophyta</taxon>
        <taxon>Picocystophyceae</taxon>
        <taxon>Picocystales</taxon>
        <taxon>Picocystaceae</taxon>
        <taxon>Picocystis</taxon>
    </lineage>
</organism>
<sequence>MAQLMRTRCTPRSAWKRSDRNEVRVQASTTPADGSKTSVKDKVELGASGVHVSAVGAGAWSWGDRSGYWGYGKEYGKDASKDAYQALMEGGVNFIDTAEVYGFGMSEEFLGEFMKETKGKFDQDPAVATKFAPLPWRFTEDSVVDALKDSLKRLGRDKVELYMQHWPGFFLNAFSNDSYLNGLAKCKEMGLADAIGVSNFNKDRLREAHKKLGAKGVVLASNQVQYSLIYREPESNGVMETCNELGITLVAYSPLAQGLLTGKYSLSNKPTGPRKGFFTDEKLRQVEPLVGLMKEIGQGHGDKTPAQVAINWTICKGALPIPGVKTVRQAEEVIGSIGWRLAEDEMSSLEKSARGITSLGAPFENW</sequence>
<protein>
    <recommendedName>
        <fullName evidence="3">NADP-dependent oxidoreductase domain-containing protein</fullName>
    </recommendedName>
</protein>